<sequence length="256" mass="29920">MQQIKLSGVIITFNEEENIGRCIESLKEVCDEILVVDSFSTDRTKDIALSHQVKFIENAWKGFLDQKNFAQDSASFDYVLQLDADEELSEELKKSIQLVKNNWAYDGYIFNRFTNYCGKWIRHSGWYPDAKLRLYDRRKGKWLGLDPHPSVFMDSESRTRHIEGDLLHYSYTSYEDHINRSAKYAKQAAIAMHTLGKKPSNFKLIFSPAFRFFNSYILRGGFKDGFEGLIICKTASYYTFLKYMYLKLIHKGKSIE</sequence>
<dbReference type="Pfam" id="PF00535">
    <property type="entry name" value="Glycos_transf_2"/>
    <property type="match status" value="1"/>
</dbReference>
<evidence type="ECO:0000313" key="4">
    <source>
        <dbReference type="Proteomes" id="UP000036908"/>
    </source>
</evidence>
<comment type="similarity">
    <text evidence="1">Belongs to the glycosyltransferase 2 family. WaaE/KdtX subfamily.</text>
</comment>
<gene>
    <name evidence="3" type="ORF">OB69_06130</name>
</gene>
<dbReference type="RefSeq" id="WP_053222823.1">
    <property type="nucleotide sequence ID" value="NZ_JSVA01000007.1"/>
</dbReference>
<comment type="caution">
    <text evidence="3">The sequence shown here is derived from an EMBL/GenBank/DDBJ whole genome shotgun (WGS) entry which is preliminary data.</text>
</comment>
<dbReference type="CDD" id="cd02511">
    <property type="entry name" value="Beta4Glucosyltransferase"/>
    <property type="match status" value="1"/>
</dbReference>
<dbReference type="EMBL" id="JSVA01000007">
    <property type="protein sequence ID" value="KOF03463.1"/>
    <property type="molecule type" value="Genomic_DNA"/>
</dbReference>
<dbReference type="InterPro" id="IPR001173">
    <property type="entry name" value="Glyco_trans_2-like"/>
</dbReference>
<accession>A0A0L8ALT1</accession>
<dbReference type="Proteomes" id="UP000036908">
    <property type="component" value="Unassembled WGS sequence"/>
</dbReference>
<dbReference type="SUPFAM" id="SSF53448">
    <property type="entry name" value="Nucleotide-diphospho-sugar transferases"/>
    <property type="match status" value="1"/>
</dbReference>
<dbReference type="PATRIC" id="fig|1566026.4.peg.3053"/>
<evidence type="ECO:0000256" key="1">
    <source>
        <dbReference type="ARBA" id="ARBA00038494"/>
    </source>
</evidence>
<evidence type="ECO:0000259" key="2">
    <source>
        <dbReference type="Pfam" id="PF00535"/>
    </source>
</evidence>
<protein>
    <submittedName>
        <fullName evidence="3">Glycosyl transferase</fullName>
    </submittedName>
</protein>
<dbReference type="InterPro" id="IPR029044">
    <property type="entry name" value="Nucleotide-diphossugar_trans"/>
</dbReference>
<feature type="domain" description="Glycosyltransferase 2-like" evidence="2">
    <location>
        <begin position="9"/>
        <end position="148"/>
    </location>
</feature>
<dbReference type="AlphaFoldDB" id="A0A0L8ALT1"/>
<name>A0A0L8ALT1_9BACT</name>
<dbReference type="PANTHER" id="PTHR43630:SF2">
    <property type="entry name" value="GLYCOSYLTRANSFERASE"/>
    <property type="match status" value="1"/>
</dbReference>
<dbReference type="PANTHER" id="PTHR43630">
    <property type="entry name" value="POLY-BETA-1,6-N-ACETYL-D-GLUCOSAMINE SYNTHASE"/>
    <property type="match status" value="1"/>
</dbReference>
<dbReference type="OrthoDB" id="9815923at2"/>
<dbReference type="GO" id="GO:0016740">
    <property type="term" value="F:transferase activity"/>
    <property type="evidence" value="ECO:0007669"/>
    <property type="project" value="UniProtKB-KW"/>
</dbReference>
<dbReference type="Gene3D" id="3.90.550.10">
    <property type="entry name" value="Spore Coat Polysaccharide Biosynthesis Protein SpsA, Chain A"/>
    <property type="match status" value="1"/>
</dbReference>
<proteinExistence type="inferred from homology"/>
<keyword evidence="4" id="KW-1185">Reference proteome</keyword>
<reference evidence="4" key="1">
    <citation type="submission" date="2014-11" db="EMBL/GenBank/DDBJ databases">
        <title>Genome sequencing of Roseivirga sp. D-25.</title>
        <authorList>
            <person name="Selvaratnam C."/>
            <person name="Thevarajoo S."/>
            <person name="Goh K.M."/>
            <person name="Eee R."/>
            <person name="Chan K.-G."/>
            <person name="Chong C.S."/>
        </authorList>
    </citation>
    <scope>NUCLEOTIDE SEQUENCE [LARGE SCALE GENOMIC DNA]</scope>
    <source>
        <strain evidence="4">D-25</strain>
    </source>
</reference>
<evidence type="ECO:0000313" key="3">
    <source>
        <dbReference type="EMBL" id="KOF03463.1"/>
    </source>
</evidence>
<organism evidence="3 4">
    <name type="scientific">Roseivirga seohaensis subsp. aquiponti</name>
    <dbReference type="NCBI Taxonomy" id="1566026"/>
    <lineage>
        <taxon>Bacteria</taxon>
        <taxon>Pseudomonadati</taxon>
        <taxon>Bacteroidota</taxon>
        <taxon>Cytophagia</taxon>
        <taxon>Cytophagales</taxon>
        <taxon>Roseivirgaceae</taxon>
        <taxon>Roseivirga</taxon>
    </lineage>
</organism>
<keyword evidence="3" id="KW-0808">Transferase</keyword>